<dbReference type="PATRIC" id="fig|1502723.3.peg.1690"/>
<dbReference type="Pfam" id="PF01738">
    <property type="entry name" value="DLH"/>
    <property type="match status" value="1"/>
</dbReference>
<organism evidence="3 4">
    <name type="scientific">Frankia torreyi</name>
    <dbReference type="NCBI Taxonomy" id="1856"/>
    <lineage>
        <taxon>Bacteria</taxon>
        <taxon>Bacillati</taxon>
        <taxon>Actinomycetota</taxon>
        <taxon>Actinomycetes</taxon>
        <taxon>Frankiales</taxon>
        <taxon>Frankiaceae</taxon>
        <taxon>Frankia</taxon>
    </lineage>
</organism>
<dbReference type="InterPro" id="IPR002925">
    <property type="entry name" value="Dienelactn_hydro"/>
</dbReference>
<keyword evidence="3" id="KW-0378">Hydrolase</keyword>
<feature type="region of interest" description="Disordered" evidence="1">
    <location>
        <begin position="1"/>
        <end position="20"/>
    </location>
</feature>
<feature type="compositionally biased region" description="Polar residues" evidence="1">
    <location>
        <begin position="1"/>
        <end position="19"/>
    </location>
</feature>
<feature type="domain" description="Dienelactone hydrolase" evidence="2">
    <location>
        <begin position="43"/>
        <end position="257"/>
    </location>
</feature>
<dbReference type="AlphaFoldDB" id="A0A0D8BI82"/>
<dbReference type="PANTHER" id="PTHR46623:SF6">
    <property type="entry name" value="ALPHA_BETA-HYDROLASES SUPERFAMILY PROTEIN"/>
    <property type="match status" value="1"/>
</dbReference>
<sequence length="261" mass="27114">MTTGTNDATSSQAHRNGTLKSHLRAEVARRGSVPLTIVAPAADDPPRGGVVVVQDARGITPYLVSVCDRLAGAGWLTVAPHLYHRDGRDEVDPAGGWPGAIPAMEALTGTGIDADVDAALTHLADSGFDAGQSAIVGFCMGGTVALHTATRHPLAAAVSFYGGGVSTPYWPGVPPLVEAAPTLRVPWLGLYGEEDDLISTDEIAALRAAASRSGAPTELVSYPGAGHAFHSDDREAVYRPVAAADAWSRALAFLDEHVRPR</sequence>
<evidence type="ECO:0000256" key="1">
    <source>
        <dbReference type="SAM" id="MobiDB-lite"/>
    </source>
</evidence>
<dbReference type="PANTHER" id="PTHR46623">
    <property type="entry name" value="CARBOXYMETHYLENEBUTENOLIDASE-RELATED"/>
    <property type="match status" value="1"/>
</dbReference>
<accession>A0A0D8BI82</accession>
<evidence type="ECO:0000313" key="3">
    <source>
        <dbReference type="EMBL" id="KJE23152.1"/>
    </source>
</evidence>
<name>A0A0D8BI82_9ACTN</name>
<dbReference type="OrthoDB" id="3208682at2"/>
<proteinExistence type="predicted"/>
<reference evidence="4" key="1">
    <citation type="submission" date="2015-02" db="EMBL/GenBank/DDBJ databases">
        <title>Draft Genome of Frankia sp. CpI1-S.</title>
        <authorList>
            <person name="Oshone R.T."/>
            <person name="Ngom M."/>
            <person name="Ghodhbane-Gtari F."/>
            <person name="Gtari M."/>
            <person name="Morris K."/>
            <person name="Thomas K."/>
            <person name="Sen A."/>
            <person name="Tisa L.S."/>
        </authorList>
    </citation>
    <scope>NUCLEOTIDE SEQUENCE [LARGE SCALE GENOMIC DNA]</scope>
    <source>
        <strain evidence="4">CpI1-S</strain>
    </source>
</reference>
<reference evidence="3 4" key="2">
    <citation type="journal article" date="2016" name="Genome Announc.">
        <title>Permanent Draft Genome Sequences for Two Variants of Frankia sp. Strain CpI1, the First Frankia Strain Isolated from Root Nodules of Comptonia peregrina.</title>
        <authorList>
            <person name="Oshone R."/>
            <person name="Hurst S.G.IV."/>
            <person name="Abebe-Akele F."/>
            <person name="Simpson S."/>
            <person name="Morris K."/>
            <person name="Thomas W.K."/>
            <person name="Tisa L.S."/>
        </authorList>
    </citation>
    <scope>NUCLEOTIDE SEQUENCE [LARGE SCALE GENOMIC DNA]</scope>
    <source>
        <strain evidence="4">CpI1-S</strain>
    </source>
</reference>
<protein>
    <submittedName>
        <fullName evidence="3">Dienelactone hydrolase-like enzyme</fullName>
        <ecNumber evidence="3">3.1.1.45</ecNumber>
    </submittedName>
</protein>
<dbReference type="SUPFAM" id="SSF53474">
    <property type="entry name" value="alpha/beta-Hydrolases"/>
    <property type="match status" value="1"/>
</dbReference>
<dbReference type="InterPro" id="IPR029058">
    <property type="entry name" value="AB_hydrolase_fold"/>
</dbReference>
<dbReference type="GO" id="GO:0008806">
    <property type="term" value="F:carboxymethylenebutenolidase activity"/>
    <property type="evidence" value="ECO:0007669"/>
    <property type="project" value="UniProtKB-EC"/>
</dbReference>
<dbReference type="InterPro" id="IPR051049">
    <property type="entry name" value="Dienelactone_hydrolase-like"/>
</dbReference>
<dbReference type="Proteomes" id="UP000032545">
    <property type="component" value="Unassembled WGS sequence"/>
</dbReference>
<gene>
    <name evidence="3" type="ORF">FF36_02580</name>
</gene>
<keyword evidence="4" id="KW-1185">Reference proteome</keyword>
<evidence type="ECO:0000259" key="2">
    <source>
        <dbReference type="Pfam" id="PF01738"/>
    </source>
</evidence>
<dbReference type="EC" id="3.1.1.45" evidence="3"/>
<evidence type="ECO:0000313" key="4">
    <source>
        <dbReference type="Proteomes" id="UP000032545"/>
    </source>
</evidence>
<dbReference type="EMBL" id="JYFN01000016">
    <property type="protein sequence ID" value="KJE23152.1"/>
    <property type="molecule type" value="Genomic_DNA"/>
</dbReference>
<comment type="caution">
    <text evidence="3">The sequence shown here is derived from an EMBL/GenBank/DDBJ whole genome shotgun (WGS) entry which is preliminary data.</text>
</comment>
<dbReference type="Gene3D" id="3.40.50.1820">
    <property type="entry name" value="alpha/beta hydrolase"/>
    <property type="match status" value="1"/>
</dbReference>
<dbReference type="RefSeq" id="WP_044885207.1">
    <property type="nucleotide sequence ID" value="NZ_JYFN01000016.1"/>
</dbReference>